<organism evidence="7 8">
    <name type="scientific">Drosophila rubida</name>
    <dbReference type="NCBI Taxonomy" id="30044"/>
    <lineage>
        <taxon>Eukaryota</taxon>
        <taxon>Metazoa</taxon>
        <taxon>Ecdysozoa</taxon>
        <taxon>Arthropoda</taxon>
        <taxon>Hexapoda</taxon>
        <taxon>Insecta</taxon>
        <taxon>Pterygota</taxon>
        <taxon>Neoptera</taxon>
        <taxon>Endopterygota</taxon>
        <taxon>Diptera</taxon>
        <taxon>Brachycera</taxon>
        <taxon>Muscomorpha</taxon>
        <taxon>Ephydroidea</taxon>
        <taxon>Drosophilidae</taxon>
        <taxon>Drosophila</taxon>
    </lineage>
</organism>
<evidence type="ECO:0000256" key="1">
    <source>
        <dbReference type="ARBA" id="ARBA00004141"/>
    </source>
</evidence>
<gene>
    <name evidence="7" type="ORF">KR093_008626</name>
</gene>
<keyword evidence="4 6" id="KW-1133">Transmembrane helix</keyword>
<evidence type="ECO:0000256" key="6">
    <source>
        <dbReference type="SAM" id="Phobius"/>
    </source>
</evidence>
<comment type="similarity">
    <text evidence="2">Belongs to the KRTCAP2 family.</text>
</comment>
<dbReference type="PANTHER" id="PTHR32001:SF1">
    <property type="entry name" value="KERATINOCYTE-ASSOCIATED PROTEIN 2"/>
    <property type="match status" value="1"/>
</dbReference>
<proteinExistence type="inferred from homology"/>
<reference evidence="7" key="1">
    <citation type="journal article" date="2021" name="Mol. Ecol. Resour.">
        <title>Phylogenomic analyses of the genus Drosophila reveals genomic signals of climate adaptation.</title>
        <authorList>
            <person name="Li F."/>
            <person name="Rane R.V."/>
            <person name="Luria V."/>
            <person name="Xiong Z."/>
            <person name="Chen J."/>
            <person name="Li Z."/>
            <person name="Catullo R.A."/>
            <person name="Griffin P.C."/>
            <person name="Schiffer M."/>
            <person name="Pearce S."/>
            <person name="Lee S.F."/>
            <person name="McElroy K."/>
            <person name="Stocker A."/>
            <person name="Shirriffs J."/>
            <person name="Cockerell F."/>
            <person name="Coppin C."/>
            <person name="Sgro C.M."/>
            <person name="Karger A."/>
            <person name="Cain J.W."/>
            <person name="Weber J.A."/>
            <person name="Santpere G."/>
            <person name="Kirschner M.W."/>
            <person name="Hoffmann A.A."/>
            <person name="Oakeshott J.G."/>
            <person name="Zhang G."/>
        </authorList>
    </citation>
    <scope>NUCLEOTIDE SEQUENCE</scope>
    <source>
        <strain evidence="7">BGI-SZ-2011g</strain>
    </source>
</reference>
<accession>A0AAD4JUC7</accession>
<evidence type="ECO:0000256" key="3">
    <source>
        <dbReference type="ARBA" id="ARBA00022692"/>
    </source>
</evidence>
<dbReference type="EMBL" id="JAJJHW010003409">
    <property type="protein sequence ID" value="KAH8359730.1"/>
    <property type="molecule type" value="Genomic_DNA"/>
</dbReference>
<comment type="subcellular location">
    <subcellularLocation>
        <location evidence="1">Membrane</location>
        <topology evidence="1">Multi-pass membrane protein</topology>
    </subcellularLocation>
</comment>
<dbReference type="Pfam" id="PF09775">
    <property type="entry name" value="Keratin_assoc"/>
    <property type="match status" value="1"/>
</dbReference>
<evidence type="ECO:0000313" key="8">
    <source>
        <dbReference type="Proteomes" id="UP001200034"/>
    </source>
</evidence>
<feature type="transmembrane region" description="Helical" evidence="6">
    <location>
        <begin position="93"/>
        <end position="118"/>
    </location>
</feature>
<evidence type="ECO:0000256" key="4">
    <source>
        <dbReference type="ARBA" id="ARBA00022989"/>
    </source>
</evidence>
<keyword evidence="8" id="KW-1185">Reference proteome</keyword>
<feature type="transmembrane region" description="Helical" evidence="6">
    <location>
        <begin position="16"/>
        <end position="37"/>
    </location>
</feature>
<dbReference type="PANTHER" id="PTHR32001">
    <property type="entry name" value="KERATINOCYTE-ASSOCIATED PROTEIN 2"/>
    <property type="match status" value="1"/>
</dbReference>
<evidence type="ECO:0000313" key="7">
    <source>
        <dbReference type="EMBL" id="KAH8359730.1"/>
    </source>
</evidence>
<dbReference type="InterPro" id="IPR018614">
    <property type="entry name" value="KRTCAP2"/>
</dbReference>
<protein>
    <recommendedName>
        <fullName evidence="9">Dolichyl-diphosphooligosaccharide--protein glycosyltransferase subunit KCP2</fullName>
    </recommendedName>
</protein>
<name>A0AAD4JUC7_9MUSC</name>
<sequence length="145" mass="16010">MYVYTIGASITTKSTLISSIISGILSLLIFATLRFYAQWFNDSQLNILFGGYLFSWLFILSLTCLSNAEMLIFGPDFQAKLVPEILLCLSLTAAAAGVVHRVCATTSIIFSLVGLYFINRISSKYYNNAVIAVDAPLRKSGKKFK</sequence>
<evidence type="ECO:0000256" key="5">
    <source>
        <dbReference type="ARBA" id="ARBA00023136"/>
    </source>
</evidence>
<comment type="caution">
    <text evidence="7">The sequence shown here is derived from an EMBL/GenBank/DDBJ whole genome shotgun (WGS) entry which is preliminary data.</text>
</comment>
<keyword evidence="5 6" id="KW-0472">Membrane</keyword>
<dbReference type="Proteomes" id="UP001200034">
    <property type="component" value="Unassembled WGS sequence"/>
</dbReference>
<keyword evidence="3 6" id="KW-0812">Transmembrane</keyword>
<dbReference type="GO" id="GO:0016020">
    <property type="term" value="C:membrane"/>
    <property type="evidence" value="ECO:0007669"/>
    <property type="project" value="UniProtKB-SubCell"/>
</dbReference>
<evidence type="ECO:0000256" key="2">
    <source>
        <dbReference type="ARBA" id="ARBA00007279"/>
    </source>
</evidence>
<evidence type="ECO:0008006" key="9">
    <source>
        <dbReference type="Google" id="ProtNLM"/>
    </source>
</evidence>
<dbReference type="AlphaFoldDB" id="A0AAD4JUC7"/>
<feature type="transmembrane region" description="Helical" evidence="6">
    <location>
        <begin position="49"/>
        <end position="73"/>
    </location>
</feature>